<sequence length="262" mass="28512">MIRGIYSAVSGMNLQMAVVDTASGNLNNANLPGYKKDWVEAKPFLELVQLSSRQRDALTDALTGLSMHKPLGITNQGAQIERVFTDFAPGDPRETGKKTDFALQGPGFFTLVNPANDDEVFYTRNGSFSLDQAGYLVNDNGFRVMGQNGPVQVTDVNSLMVDEYGNVMENDDTTGVLNIVTFDNLLELVGVGNNLYQAPEQEARVVENPGLRQGFLEAANVDAVKEITDIIAATRAYETGQRIIQAQDGFLDTAINKVGVLR</sequence>
<dbReference type="Pfam" id="PF00460">
    <property type="entry name" value="Flg_bb_rod"/>
    <property type="match status" value="1"/>
</dbReference>
<evidence type="ECO:0000259" key="4">
    <source>
        <dbReference type="Pfam" id="PF06429"/>
    </source>
</evidence>
<comment type="caution">
    <text evidence="6">The sequence shown here is derived from an EMBL/GenBank/DDBJ whole genome shotgun (WGS) entry which is preliminary data.</text>
</comment>
<dbReference type="Pfam" id="PF06429">
    <property type="entry name" value="Flg_bbr_C"/>
    <property type="match status" value="1"/>
</dbReference>
<evidence type="ECO:0000313" key="6">
    <source>
        <dbReference type="EMBL" id="TYO96290.1"/>
    </source>
</evidence>
<dbReference type="SUPFAM" id="SSF117143">
    <property type="entry name" value="Flagellar hook protein flgE"/>
    <property type="match status" value="1"/>
</dbReference>
<dbReference type="PANTHER" id="PTHR30435">
    <property type="entry name" value="FLAGELLAR PROTEIN"/>
    <property type="match status" value="1"/>
</dbReference>
<evidence type="ECO:0000259" key="5">
    <source>
        <dbReference type="Pfam" id="PF22692"/>
    </source>
</evidence>
<dbReference type="RefSeq" id="WP_166511267.1">
    <property type="nucleotide sequence ID" value="NZ_VNHM01000005.1"/>
</dbReference>
<dbReference type="GO" id="GO:0071978">
    <property type="term" value="P:bacterial-type flagellum-dependent swarming motility"/>
    <property type="evidence" value="ECO:0007669"/>
    <property type="project" value="TreeGrafter"/>
</dbReference>
<proteinExistence type="inferred from homology"/>
<comment type="similarity">
    <text evidence="1 2">Belongs to the flagella basal body rod proteins family.</text>
</comment>
<evidence type="ECO:0000256" key="1">
    <source>
        <dbReference type="ARBA" id="ARBA00009677"/>
    </source>
</evidence>
<dbReference type="Pfam" id="PF22692">
    <property type="entry name" value="LlgE_F_G_D1"/>
    <property type="match status" value="1"/>
</dbReference>
<evidence type="ECO:0000256" key="2">
    <source>
        <dbReference type="RuleBase" id="RU362116"/>
    </source>
</evidence>
<keyword evidence="6" id="KW-0282">Flagellum</keyword>
<comment type="subcellular location">
    <subcellularLocation>
        <location evidence="2">Bacterial flagellum basal body</location>
    </subcellularLocation>
</comment>
<keyword evidence="7" id="KW-1185">Reference proteome</keyword>
<accession>A0A5S4ZUB6</accession>
<protein>
    <submittedName>
        <fullName evidence="6">Flagellar basal-body rod protein FlgG</fullName>
    </submittedName>
</protein>
<dbReference type="PANTHER" id="PTHR30435:SF19">
    <property type="entry name" value="FLAGELLAR BASAL-BODY ROD PROTEIN FLGG"/>
    <property type="match status" value="1"/>
</dbReference>
<keyword evidence="6" id="KW-0966">Cell projection</keyword>
<keyword evidence="2" id="KW-0975">Bacterial flagellum</keyword>
<dbReference type="InterPro" id="IPR037925">
    <property type="entry name" value="FlgE/F/G-like"/>
</dbReference>
<evidence type="ECO:0000313" key="7">
    <source>
        <dbReference type="Proteomes" id="UP000323166"/>
    </source>
</evidence>
<dbReference type="NCBIfam" id="TIGR03506">
    <property type="entry name" value="FlgEFG_subfam"/>
    <property type="match status" value="1"/>
</dbReference>
<dbReference type="InterPro" id="IPR001444">
    <property type="entry name" value="Flag_bb_rod_N"/>
</dbReference>
<gene>
    <name evidence="6" type="ORF">LX24_01248</name>
</gene>
<dbReference type="InterPro" id="IPR053967">
    <property type="entry name" value="LlgE_F_G-like_D1"/>
</dbReference>
<feature type="domain" description="Flagellar hook protein FlgE/F/G-like D1" evidence="5">
    <location>
        <begin position="102"/>
        <end position="167"/>
    </location>
</feature>
<name>A0A5S4ZUB6_9FIRM</name>
<dbReference type="InterPro" id="IPR010930">
    <property type="entry name" value="Flg_bb/hook_C_dom"/>
</dbReference>
<dbReference type="GO" id="GO:0009425">
    <property type="term" value="C:bacterial-type flagellum basal body"/>
    <property type="evidence" value="ECO:0007669"/>
    <property type="project" value="UniProtKB-SubCell"/>
</dbReference>
<keyword evidence="6" id="KW-0969">Cilium</keyword>
<dbReference type="EMBL" id="VNHM01000005">
    <property type="protein sequence ID" value="TYO96290.1"/>
    <property type="molecule type" value="Genomic_DNA"/>
</dbReference>
<evidence type="ECO:0000259" key="3">
    <source>
        <dbReference type="Pfam" id="PF00460"/>
    </source>
</evidence>
<dbReference type="Proteomes" id="UP000323166">
    <property type="component" value="Unassembled WGS sequence"/>
</dbReference>
<organism evidence="6 7">
    <name type="scientific">Desulfallas thermosapovorans DSM 6562</name>
    <dbReference type="NCBI Taxonomy" id="1121431"/>
    <lineage>
        <taxon>Bacteria</taxon>
        <taxon>Bacillati</taxon>
        <taxon>Bacillota</taxon>
        <taxon>Clostridia</taxon>
        <taxon>Eubacteriales</taxon>
        <taxon>Desulfallaceae</taxon>
        <taxon>Desulfallas</taxon>
    </lineage>
</organism>
<dbReference type="AlphaFoldDB" id="A0A5S4ZUB6"/>
<feature type="domain" description="Flagellar basal-body/hook protein C-terminal" evidence="4">
    <location>
        <begin position="212"/>
        <end position="256"/>
    </location>
</feature>
<feature type="domain" description="Flagellar basal body rod protein N-terminal" evidence="3">
    <location>
        <begin position="5"/>
        <end position="35"/>
    </location>
</feature>
<dbReference type="InterPro" id="IPR020013">
    <property type="entry name" value="Flagellar_FlgE/F/G"/>
</dbReference>
<reference evidence="6 7" key="1">
    <citation type="submission" date="2019-07" db="EMBL/GenBank/DDBJ databases">
        <title>Genomic Encyclopedia of Type Strains, Phase I: the one thousand microbial genomes (KMG-I) project.</title>
        <authorList>
            <person name="Kyrpides N."/>
        </authorList>
    </citation>
    <scope>NUCLEOTIDE SEQUENCE [LARGE SCALE GENOMIC DNA]</scope>
    <source>
        <strain evidence="6 7">DSM 6562</strain>
    </source>
</reference>